<name>M2MMB4_BAUPA</name>
<evidence type="ECO:0000313" key="2">
    <source>
        <dbReference type="Proteomes" id="UP000011761"/>
    </source>
</evidence>
<dbReference type="KEGG" id="bcom:BAUCODRAFT_293834"/>
<evidence type="ECO:0000313" key="1">
    <source>
        <dbReference type="EMBL" id="EMC92498.1"/>
    </source>
</evidence>
<gene>
    <name evidence="1" type="ORF">BAUCODRAFT_293834</name>
</gene>
<dbReference type="EMBL" id="KB445562">
    <property type="protein sequence ID" value="EMC92498.1"/>
    <property type="molecule type" value="Genomic_DNA"/>
</dbReference>
<protein>
    <submittedName>
        <fullName evidence="1">Uncharacterized protein</fullName>
    </submittedName>
</protein>
<dbReference type="Proteomes" id="UP000011761">
    <property type="component" value="Unassembled WGS sequence"/>
</dbReference>
<reference evidence="1 2" key="1">
    <citation type="journal article" date="2012" name="PLoS Pathog.">
        <title>Diverse lifestyles and strategies of plant pathogenesis encoded in the genomes of eighteen Dothideomycetes fungi.</title>
        <authorList>
            <person name="Ohm R.A."/>
            <person name="Feau N."/>
            <person name="Henrissat B."/>
            <person name="Schoch C.L."/>
            <person name="Horwitz B.A."/>
            <person name="Barry K.W."/>
            <person name="Condon B.J."/>
            <person name="Copeland A.C."/>
            <person name="Dhillon B."/>
            <person name="Glaser F."/>
            <person name="Hesse C.N."/>
            <person name="Kosti I."/>
            <person name="LaButti K."/>
            <person name="Lindquist E.A."/>
            <person name="Lucas S."/>
            <person name="Salamov A.A."/>
            <person name="Bradshaw R.E."/>
            <person name="Ciuffetti L."/>
            <person name="Hamelin R.C."/>
            <person name="Kema G.H.J."/>
            <person name="Lawrence C."/>
            <person name="Scott J.A."/>
            <person name="Spatafora J.W."/>
            <person name="Turgeon B.G."/>
            <person name="de Wit P.J.G.M."/>
            <person name="Zhong S."/>
            <person name="Goodwin S.B."/>
            <person name="Grigoriev I.V."/>
        </authorList>
    </citation>
    <scope>NUCLEOTIDE SEQUENCE [LARGE SCALE GENOMIC DNA]</scope>
    <source>
        <strain evidence="1 2">UAMH 10762</strain>
    </source>
</reference>
<sequence>MLAMLPTYSEYQIYLLSIVASGGIDITDVKSSLHPCSHCPVMARGACVARAFQRSISHSTTYDAQ</sequence>
<proteinExistence type="predicted"/>
<accession>M2MMB4</accession>
<dbReference type="HOGENOM" id="CLU_2849320_0_0_1"/>
<dbReference type="RefSeq" id="XP_007680802.1">
    <property type="nucleotide sequence ID" value="XM_007682612.1"/>
</dbReference>
<dbReference type="GeneID" id="19110915"/>
<organism evidence="1 2">
    <name type="scientific">Baudoinia panamericana (strain UAMH 10762)</name>
    <name type="common">Angels' share fungus</name>
    <name type="synonym">Baudoinia compniacensis (strain UAMH 10762)</name>
    <dbReference type="NCBI Taxonomy" id="717646"/>
    <lineage>
        <taxon>Eukaryota</taxon>
        <taxon>Fungi</taxon>
        <taxon>Dikarya</taxon>
        <taxon>Ascomycota</taxon>
        <taxon>Pezizomycotina</taxon>
        <taxon>Dothideomycetes</taxon>
        <taxon>Dothideomycetidae</taxon>
        <taxon>Mycosphaerellales</taxon>
        <taxon>Teratosphaeriaceae</taxon>
        <taxon>Baudoinia</taxon>
    </lineage>
</organism>
<dbReference type="AlphaFoldDB" id="M2MMB4"/>
<keyword evidence="2" id="KW-1185">Reference proteome</keyword>